<dbReference type="Gene3D" id="3.40.50.2000">
    <property type="entry name" value="Glycogen Phosphorylase B"/>
    <property type="match status" value="2"/>
</dbReference>
<organism evidence="3 4">
    <name type="scientific">Aromatoleum buckelii</name>
    <dbReference type="NCBI Taxonomy" id="200254"/>
    <lineage>
        <taxon>Bacteria</taxon>
        <taxon>Pseudomonadati</taxon>
        <taxon>Pseudomonadota</taxon>
        <taxon>Betaproteobacteria</taxon>
        <taxon>Rhodocyclales</taxon>
        <taxon>Rhodocyclaceae</taxon>
        <taxon>Aromatoleum</taxon>
    </lineage>
</organism>
<gene>
    <name evidence="3" type="ORF">GO608_07960</name>
</gene>
<dbReference type="Pfam" id="PF13439">
    <property type="entry name" value="Glyco_transf_4"/>
    <property type="match status" value="1"/>
</dbReference>
<protein>
    <submittedName>
        <fullName evidence="3">Glycosyltransferase</fullName>
    </submittedName>
</protein>
<feature type="compositionally biased region" description="Basic residues" evidence="1">
    <location>
        <begin position="45"/>
        <end position="55"/>
    </location>
</feature>
<comment type="caution">
    <text evidence="3">The sequence shown here is derived from an EMBL/GenBank/DDBJ whole genome shotgun (WGS) entry which is preliminary data.</text>
</comment>
<dbReference type="Proteomes" id="UP000601990">
    <property type="component" value="Unassembled WGS sequence"/>
</dbReference>
<dbReference type="InterPro" id="IPR028098">
    <property type="entry name" value="Glyco_trans_4-like_N"/>
</dbReference>
<dbReference type="PANTHER" id="PTHR45947">
    <property type="entry name" value="SULFOQUINOVOSYL TRANSFERASE SQD2"/>
    <property type="match status" value="1"/>
</dbReference>
<feature type="compositionally biased region" description="Basic residues" evidence="1">
    <location>
        <begin position="64"/>
        <end position="75"/>
    </location>
</feature>
<feature type="domain" description="Glycosyltransferase subfamily 4-like N-terminal" evidence="2">
    <location>
        <begin position="98"/>
        <end position="294"/>
    </location>
</feature>
<evidence type="ECO:0000256" key="1">
    <source>
        <dbReference type="SAM" id="MobiDB-lite"/>
    </source>
</evidence>
<evidence type="ECO:0000313" key="3">
    <source>
        <dbReference type="EMBL" id="NMF93260.1"/>
    </source>
</evidence>
<dbReference type="Pfam" id="PF13692">
    <property type="entry name" value="Glyco_trans_1_4"/>
    <property type="match status" value="1"/>
</dbReference>
<dbReference type="SUPFAM" id="SSF53756">
    <property type="entry name" value="UDP-Glycosyltransferase/glycogen phosphorylase"/>
    <property type="match status" value="1"/>
</dbReference>
<dbReference type="InterPro" id="IPR050194">
    <property type="entry name" value="Glycosyltransferase_grp1"/>
</dbReference>
<keyword evidence="4" id="KW-1185">Reference proteome</keyword>
<evidence type="ECO:0000313" key="4">
    <source>
        <dbReference type="Proteomes" id="UP000601990"/>
    </source>
</evidence>
<sequence>MGGRALVGELSLEHPPEGWRRRAADERRVAIPRKMSSRDDDARHDRRRYHRHRRGGPPGTLRPAFRRTPYRGHRHGTGEARIPVNIAFFTARFPVLSETFVIRQVAGLKRLGHDVTVITAEWGDPGLAHAIYCDNELGKHVRALRMVHGSRWRMLTLARFLVRSLVSTAGLRRLGVALRAALTGSSAALLDIAAQTSHGSIGRFDAIVAHFGPMGVRAMYLREAGLVEGPIATIFHGHDMSDRNTVARHLGNYRRLFADTERMLPISALWGQQLQKWGCPPSCIKVLRMGVDVDALPTLAPERPLGRPLRVLSVARFTEKKGLDYAIRGVIGARADVRLEIIGGGPLAAELRALAAPAGERIVFLGEQPQQVVFAALARADVFLLPSVTAADGDMEGIPVALMEAMASGTLVLTTRHSAIPELVEHGVSGLLVDERDAGAISTWVERIAAGAVDVVAMRTAARCKVAREFNNALLDKELARHCAELGCVSAKPDDQCVAAKA</sequence>
<evidence type="ECO:0000259" key="2">
    <source>
        <dbReference type="Pfam" id="PF13439"/>
    </source>
</evidence>
<name>A0ABX1MZ33_9RHOO</name>
<reference evidence="3" key="1">
    <citation type="submission" date="2019-12" db="EMBL/GenBank/DDBJ databases">
        <title>Comparative genomics gives insights into the taxonomy of the Azoarcus-Aromatoleum group and reveals separate origins of nif in the plant-associated Azoarcus and non-plant-associated Aromatoleum sub-groups.</title>
        <authorList>
            <person name="Lafos M."/>
            <person name="Maluk M."/>
            <person name="Batista M."/>
            <person name="Junghare M."/>
            <person name="Carmona M."/>
            <person name="Faoro H."/>
            <person name="Cruz L.M."/>
            <person name="Battistoni F."/>
            <person name="De Souza E."/>
            <person name="Pedrosa F."/>
            <person name="Chen W.-M."/>
            <person name="Poole P.S."/>
            <person name="Dixon R.A."/>
            <person name="James E.K."/>
        </authorList>
    </citation>
    <scope>NUCLEOTIDE SEQUENCE</scope>
    <source>
        <strain evidence="3">U120</strain>
    </source>
</reference>
<accession>A0ABX1MZ33</accession>
<dbReference type="PANTHER" id="PTHR45947:SF14">
    <property type="entry name" value="SLL1723 PROTEIN"/>
    <property type="match status" value="1"/>
</dbReference>
<proteinExistence type="predicted"/>
<feature type="compositionally biased region" description="Basic and acidic residues" evidence="1">
    <location>
        <begin position="17"/>
        <end position="29"/>
    </location>
</feature>
<feature type="region of interest" description="Disordered" evidence="1">
    <location>
        <begin position="17"/>
        <end position="76"/>
    </location>
</feature>
<dbReference type="EMBL" id="WTVH01000012">
    <property type="protein sequence ID" value="NMF93260.1"/>
    <property type="molecule type" value="Genomic_DNA"/>
</dbReference>